<dbReference type="SUPFAM" id="SSF53383">
    <property type="entry name" value="PLP-dependent transferases"/>
    <property type="match status" value="1"/>
</dbReference>
<dbReference type="OrthoDB" id="9771070at2"/>
<proteinExistence type="inferred from homology"/>
<dbReference type="GO" id="GO:0000271">
    <property type="term" value="P:polysaccharide biosynthetic process"/>
    <property type="evidence" value="ECO:0007669"/>
    <property type="project" value="TreeGrafter"/>
</dbReference>
<comment type="similarity">
    <text evidence="2 5">Belongs to the DegT/DnrJ/EryC1 family.</text>
</comment>
<dbReference type="HOGENOM" id="CLU_033332_6_2_7"/>
<dbReference type="InterPro" id="IPR015424">
    <property type="entry name" value="PyrdxlP-dep_Trfase"/>
</dbReference>
<dbReference type="InterPro" id="IPR015421">
    <property type="entry name" value="PyrdxlP-dep_Trfase_major"/>
</dbReference>
<dbReference type="Gene3D" id="3.40.640.10">
    <property type="entry name" value="Type I PLP-dependent aspartate aminotransferase-like (Major domain)"/>
    <property type="match status" value="1"/>
</dbReference>
<dbReference type="Gene3D" id="3.90.1150.10">
    <property type="entry name" value="Aspartate Aminotransferase, domain 1"/>
    <property type="match status" value="1"/>
</dbReference>
<evidence type="ECO:0000256" key="4">
    <source>
        <dbReference type="PIRSR" id="PIRSR000390-2"/>
    </source>
</evidence>
<keyword evidence="7" id="KW-1185">Reference proteome</keyword>
<evidence type="ECO:0000256" key="2">
    <source>
        <dbReference type="ARBA" id="ARBA00037999"/>
    </source>
</evidence>
<dbReference type="PIRSF" id="PIRSF000390">
    <property type="entry name" value="PLP_StrS"/>
    <property type="match status" value="1"/>
</dbReference>
<dbReference type="FunFam" id="3.40.640.10:FF:000089">
    <property type="entry name" value="Aminotransferase, DegT/DnrJ/EryC1/StrS family"/>
    <property type="match status" value="1"/>
</dbReference>
<dbReference type="EMBL" id="CP003360">
    <property type="protein sequence ID" value="AFM26790.1"/>
    <property type="molecule type" value="Genomic_DNA"/>
</dbReference>
<dbReference type="PANTHER" id="PTHR30244:SF36">
    <property type="entry name" value="3-OXO-GLUCOSE-6-PHOSPHATE:GLUTAMATE AMINOTRANSFERASE"/>
    <property type="match status" value="1"/>
</dbReference>
<dbReference type="KEGG" id="dti:Desti_4153"/>
<dbReference type="CDD" id="cd00616">
    <property type="entry name" value="AHBA_syn"/>
    <property type="match status" value="1"/>
</dbReference>
<evidence type="ECO:0000256" key="1">
    <source>
        <dbReference type="ARBA" id="ARBA00022898"/>
    </source>
</evidence>
<reference evidence="7" key="1">
    <citation type="submission" date="2012-06" db="EMBL/GenBank/DDBJ databases">
        <title>Complete sequence of chromosome of Desulfomonile tiedjei DSM 6799.</title>
        <authorList>
            <person name="Lucas S."/>
            <person name="Copeland A."/>
            <person name="Lapidus A."/>
            <person name="Glavina del Rio T."/>
            <person name="Dalin E."/>
            <person name="Tice H."/>
            <person name="Bruce D."/>
            <person name="Goodwin L."/>
            <person name="Pitluck S."/>
            <person name="Peters L."/>
            <person name="Ovchinnikova G."/>
            <person name="Zeytun A."/>
            <person name="Lu M."/>
            <person name="Kyrpides N."/>
            <person name="Mavromatis K."/>
            <person name="Ivanova N."/>
            <person name="Brettin T."/>
            <person name="Detter J.C."/>
            <person name="Han C."/>
            <person name="Larimer F."/>
            <person name="Land M."/>
            <person name="Hauser L."/>
            <person name="Markowitz V."/>
            <person name="Cheng J.-F."/>
            <person name="Hugenholtz P."/>
            <person name="Woyke T."/>
            <person name="Wu D."/>
            <person name="Spring S."/>
            <person name="Schroeder M."/>
            <person name="Brambilla E."/>
            <person name="Klenk H.-P."/>
            <person name="Eisen J.A."/>
        </authorList>
    </citation>
    <scope>NUCLEOTIDE SEQUENCE [LARGE SCALE GENOMIC DNA]</scope>
    <source>
        <strain evidence="7">ATCC 49306 / DSM 6799 / DCB-1</strain>
    </source>
</reference>
<dbReference type="Pfam" id="PF01041">
    <property type="entry name" value="DegT_DnrJ_EryC1"/>
    <property type="match status" value="1"/>
</dbReference>
<dbReference type="GO" id="GO:0008483">
    <property type="term" value="F:transaminase activity"/>
    <property type="evidence" value="ECO:0007669"/>
    <property type="project" value="TreeGrafter"/>
</dbReference>
<feature type="active site" description="Proton acceptor" evidence="3">
    <location>
        <position position="193"/>
    </location>
</feature>
<dbReference type="InterPro" id="IPR000653">
    <property type="entry name" value="DegT/StrS_aminotransferase"/>
</dbReference>
<keyword evidence="1 4" id="KW-0663">Pyridoxal phosphate</keyword>
<dbReference type="AlphaFoldDB" id="I4CB49"/>
<dbReference type="PATRIC" id="fig|706587.4.peg.4707"/>
<evidence type="ECO:0000256" key="3">
    <source>
        <dbReference type="PIRSR" id="PIRSR000390-1"/>
    </source>
</evidence>
<protein>
    <submittedName>
        <fullName evidence="6">Putative PLP-dependent enzyme possibly involved in cell wall biogenesis</fullName>
    </submittedName>
</protein>
<dbReference type="PANTHER" id="PTHR30244">
    <property type="entry name" value="TRANSAMINASE"/>
    <property type="match status" value="1"/>
</dbReference>
<dbReference type="GO" id="GO:0030170">
    <property type="term" value="F:pyridoxal phosphate binding"/>
    <property type="evidence" value="ECO:0007669"/>
    <property type="project" value="UniProtKB-ARBA"/>
</dbReference>
<dbReference type="InterPro" id="IPR015422">
    <property type="entry name" value="PyrdxlP-dep_Trfase_small"/>
</dbReference>
<sequence>MTDFDDNLRVPLLDLEPIHQPIREHLRQAVVSVLESNRFIGGPEVERFEREAAAYCGASFAVGVSSGTDALIVSLMALGIGNGDEVIVPSFTFFSTAGSVRRIGAQPVFCDIEPGTFNLDVRSVERLITKRTKAVIPVHLFGQCADMNAIAGISEKYGLKVVEDAAQAIGAEFNGRKAGTFGDTGCFSFFPSKNLGSIGDAGMVITNDPELADRIRLLREHGASRRYYHSMVGGNFRLDAIQAAALTVKLSYLEQWHLQRVANAGAYSAAFADLQERDLLSIPVQAPQRKHVFNQYVIRVRDRDRLQEYLGNKGIGTAVYYPIPLHLQECFQNLGCAEGSLPESEKAAHEVLALPVFPGLTDAQRSKVIAAVHDFLQVR</sequence>
<dbReference type="Proteomes" id="UP000006055">
    <property type="component" value="Chromosome"/>
</dbReference>
<dbReference type="RefSeq" id="WP_014811913.1">
    <property type="nucleotide sequence ID" value="NC_018025.1"/>
</dbReference>
<accession>I4CB49</accession>
<gene>
    <name evidence="6" type="ordered locus">Desti_4153</name>
</gene>
<evidence type="ECO:0000313" key="7">
    <source>
        <dbReference type="Proteomes" id="UP000006055"/>
    </source>
</evidence>
<organism evidence="6 7">
    <name type="scientific">Desulfomonile tiedjei (strain ATCC 49306 / DSM 6799 / DCB-1)</name>
    <dbReference type="NCBI Taxonomy" id="706587"/>
    <lineage>
        <taxon>Bacteria</taxon>
        <taxon>Pseudomonadati</taxon>
        <taxon>Thermodesulfobacteriota</taxon>
        <taxon>Desulfomonilia</taxon>
        <taxon>Desulfomonilales</taxon>
        <taxon>Desulfomonilaceae</taxon>
        <taxon>Desulfomonile</taxon>
    </lineage>
</organism>
<evidence type="ECO:0000256" key="5">
    <source>
        <dbReference type="RuleBase" id="RU004508"/>
    </source>
</evidence>
<dbReference type="STRING" id="706587.Desti_4153"/>
<feature type="modified residue" description="N6-(pyridoxal phosphate)lysine" evidence="4">
    <location>
        <position position="193"/>
    </location>
</feature>
<dbReference type="eggNOG" id="COG0399">
    <property type="taxonomic scope" value="Bacteria"/>
</dbReference>
<evidence type="ECO:0000313" key="6">
    <source>
        <dbReference type="EMBL" id="AFM26790.1"/>
    </source>
</evidence>
<name>I4CB49_DESTA</name>